<comment type="function">
    <text evidence="3">Required for flagellar hook formation. May act as a scaffolding protein.</text>
</comment>
<organism evidence="5 6">
    <name type="scientific">Clostridium senegalense</name>
    <dbReference type="NCBI Taxonomy" id="1465809"/>
    <lineage>
        <taxon>Bacteria</taxon>
        <taxon>Bacillati</taxon>
        <taxon>Bacillota</taxon>
        <taxon>Clostridia</taxon>
        <taxon>Eubacteriales</taxon>
        <taxon>Clostridiaceae</taxon>
        <taxon>Clostridium</taxon>
    </lineage>
</organism>
<dbReference type="InterPro" id="IPR005648">
    <property type="entry name" value="FlgD"/>
</dbReference>
<proteinExistence type="inferred from homology"/>
<evidence type="ECO:0000256" key="1">
    <source>
        <dbReference type="ARBA" id="ARBA00010577"/>
    </source>
</evidence>
<keyword evidence="5" id="KW-0969">Cilium</keyword>
<feature type="compositionally biased region" description="Acidic residues" evidence="4">
    <location>
        <begin position="191"/>
        <end position="201"/>
    </location>
</feature>
<dbReference type="Proteomes" id="UP000481872">
    <property type="component" value="Unassembled WGS sequence"/>
</dbReference>
<comment type="caution">
    <text evidence="5">The sequence shown here is derived from an EMBL/GenBank/DDBJ whole genome shotgun (WGS) entry which is preliminary data.</text>
</comment>
<evidence type="ECO:0000256" key="3">
    <source>
        <dbReference type="RuleBase" id="RU362076"/>
    </source>
</evidence>
<keyword evidence="5" id="KW-0282">Flagellum</keyword>
<dbReference type="AlphaFoldDB" id="A0A6M0H093"/>
<evidence type="ECO:0000256" key="4">
    <source>
        <dbReference type="SAM" id="MobiDB-lite"/>
    </source>
</evidence>
<evidence type="ECO:0000313" key="5">
    <source>
        <dbReference type="EMBL" id="NEU03503.1"/>
    </source>
</evidence>
<keyword evidence="6" id="KW-1185">Reference proteome</keyword>
<dbReference type="EMBL" id="JAAGPU010000001">
    <property type="protein sequence ID" value="NEU03503.1"/>
    <property type="molecule type" value="Genomic_DNA"/>
</dbReference>
<feature type="region of interest" description="Disordered" evidence="4">
    <location>
        <begin position="1"/>
        <end position="43"/>
    </location>
</feature>
<dbReference type="RefSeq" id="WP_199868850.1">
    <property type="nucleotide sequence ID" value="NZ_JAAGPU010000001.1"/>
</dbReference>
<keyword evidence="5" id="KW-0966">Cell projection</keyword>
<dbReference type="Pfam" id="PF03963">
    <property type="entry name" value="FlgD"/>
    <property type="match status" value="1"/>
</dbReference>
<protein>
    <recommendedName>
        <fullName evidence="3">Basal-body rod modification protein FlgD</fullName>
    </recommendedName>
</protein>
<comment type="similarity">
    <text evidence="1 3">Belongs to the FlgD family.</text>
</comment>
<gene>
    <name evidence="5" type="ORF">G3M99_01275</name>
</gene>
<accession>A0A6M0H093</accession>
<dbReference type="GO" id="GO:0044781">
    <property type="term" value="P:bacterial-type flagellum organization"/>
    <property type="evidence" value="ECO:0007669"/>
    <property type="project" value="UniProtKB-UniRule"/>
</dbReference>
<name>A0A6M0H093_9CLOT</name>
<sequence>MPNVSLPKTGNSSFQMDQLKKDSKASATASKTERGTKVVKPGDDMNKNMFLQILAAELANQDPTQPQDNTQYVTQMAQFSSLEQMANLNTTMRLSGAQGLVGKFVALNAANTKGEQEVGVVQSVYKNGSNVYITVVTADGEIKSFDYNDVLEVAEIDDPTLDYINFINGANLIGKDIELWDKDVDGKDSEEGNEEGDEEEKPIEKPEKKRPYGTVTEIFRDEEGIKVKVHLKDEDGNLKYDENGKPEIKDYPFDYIMNIKKQQ</sequence>
<reference evidence="5 6" key="1">
    <citation type="submission" date="2020-02" db="EMBL/GenBank/DDBJ databases">
        <title>Genome assembly of a novel Clostridium senegalense strain.</title>
        <authorList>
            <person name="Gupta T.B."/>
            <person name="Jauregui R."/>
            <person name="Maclean P."/>
            <person name="Nawarathana A."/>
            <person name="Brightwell G."/>
        </authorList>
    </citation>
    <scope>NUCLEOTIDE SEQUENCE [LARGE SCALE GENOMIC DNA]</scope>
    <source>
        <strain evidence="5 6">AGRFS4</strain>
    </source>
</reference>
<feature type="compositionally biased region" description="Basic and acidic residues" evidence="4">
    <location>
        <begin position="31"/>
        <end position="43"/>
    </location>
</feature>
<feature type="compositionally biased region" description="Polar residues" evidence="4">
    <location>
        <begin position="1"/>
        <end position="16"/>
    </location>
</feature>
<evidence type="ECO:0000313" key="6">
    <source>
        <dbReference type="Proteomes" id="UP000481872"/>
    </source>
</evidence>
<feature type="region of interest" description="Disordered" evidence="4">
    <location>
        <begin position="184"/>
        <end position="213"/>
    </location>
</feature>
<evidence type="ECO:0000256" key="2">
    <source>
        <dbReference type="ARBA" id="ARBA00022795"/>
    </source>
</evidence>
<keyword evidence="2 3" id="KW-1005">Bacterial flagellum biogenesis</keyword>